<dbReference type="InterPro" id="IPR017941">
    <property type="entry name" value="Rieske_2Fe-2S"/>
</dbReference>
<proteinExistence type="predicted"/>
<evidence type="ECO:0000259" key="6">
    <source>
        <dbReference type="PROSITE" id="PS51296"/>
    </source>
</evidence>
<dbReference type="PANTHER" id="PTHR13847">
    <property type="entry name" value="SARCOSINE DEHYDROGENASE-RELATED"/>
    <property type="match status" value="1"/>
</dbReference>
<evidence type="ECO:0000313" key="7">
    <source>
        <dbReference type="EMBL" id="MCH6171316.1"/>
    </source>
</evidence>
<name>A0ABS9TS31_9PSEU</name>
<dbReference type="PANTHER" id="PTHR13847:SF274">
    <property type="entry name" value="RIESKE 2FE-2S IRON-SULFUR PROTEIN YHFW-RELATED"/>
    <property type="match status" value="1"/>
</dbReference>
<dbReference type="InterPro" id="IPR036922">
    <property type="entry name" value="Rieske_2Fe-2S_sf"/>
</dbReference>
<dbReference type="Pfam" id="PF00355">
    <property type="entry name" value="Rieske"/>
    <property type="match status" value="1"/>
</dbReference>
<dbReference type="PROSITE" id="PS51296">
    <property type="entry name" value="RIESKE"/>
    <property type="match status" value="1"/>
</dbReference>
<gene>
    <name evidence="7" type="ORF">MMF94_36960</name>
</gene>
<accession>A0ABS9TS31</accession>
<keyword evidence="8" id="KW-1185">Reference proteome</keyword>
<evidence type="ECO:0000256" key="5">
    <source>
        <dbReference type="ARBA" id="ARBA00023157"/>
    </source>
</evidence>
<dbReference type="Pfam" id="PF01266">
    <property type="entry name" value="DAO"/>
    <property type="match status" value="1"/>
</dbReference>
<evidence type="ECO:0000256" key="2">
    <source>
        <dbReference type="ARBA" id="ARBA00022723"/>
    </source>
</evidence>
<evidence type="ECO:0000256" key="3">
    <source>
        <dbReference type="ARBA" id="ARBA00023004"/>
    </source>
</evidence>
<comment type="caution">
    <text evidence="7">The sequence shown here is derived from an EMBL/GenBank/DDBJ whole genome shotgun (WGS) entry which is preliminary data.</text>
</comment>
<dbReference type="Gene3D" id="3.50.50.60">
    <property type="entry name" value="FAD/NAD(P)-binding domain"/>
    <property type="match status" value="1"/>
</dbReference>
<dbReference type="PRINTS" id="PR00162">
    <property type="entry name" value="RIESKE"/>
</dbReference>
<dbReference type="EMBL" id="JAKXMK010000041">
    <property type="protein sequence ID" value="MCH6171316.1"/>
    <property type="molecule type" value="Genomic_DNA"/>
</dbReference>
<dbReference type="SUPFAM" id="SSF50022">
    <property type="entry name" value="ISP domain"/>
    <property type="match status" value="1"/>
</dbReference>
<dbReference type="InterPro" id="IPR038010">
    <property type="entry name" value="YhfW_C"/>
</dbReference>
<sequence>MVPTTTAAESLWLAGRAGVLFPLPGTERAFDVLVLGGGITGLTTALLLKQHGARVAVIDAGRVGTGATGNSTAKVTALQGTMLSTIARTRGAGVAAAYAEHSLAGVETVAKLVTELGIGCDLRRRAAYTVALDDHELSAVEQETDAAHDAGLPVDTTSEVDLPFDVAGAVRLDDQLELHPLAYARGLAAAIDSEGSRVFEQTRALSVEEGRPVRVMTTHGELSGERVVVATHYPIWDRGLYFTRLKVMRSYCIATRVRGEPSRSMSITAGTPTWSFRSAGDLMIVCGQGHAAGAREAGQDRFTALEDCARRHWDVTEITHRWSAQDAVPYDSTPMIGTYTPVSSRMFVATGFSKWGLSGGTMSAMLLAAQIAGEQVPTDVFSPHRLSLRGLPTLARMNTKVGVDIVGDRLMPGQGSAEQTPPGQARVVRSGTERTGVYRDEAGLLHAVSLRCTHLGCLVRFNATERSWDCPCHGSRFDVDGAVLEGPAVRPLPRTCPPSEA</sequence>
<dbReference type="Proteomes" id="UP001299970">
    <property type="component" value="Unassembled WGS sequence"/>
</dbReference>
<dbReference type="InterPro" id="IPR005805">
    <property type="entry name" value="Rieske_Fe-S_prot_C"/>
</dbReference>
<evidence type="ECO:0000256" key="1">
    <source>
        <dbReference type="ARBA" id="ARBA00022714"/>
    </source>
</evidence>
<dbReference type="InterPro" id="IPR036188">
    <property type="entry name" value="FAD/NAD-bd_sf"/>
</dbReference>
<reference evidence="7 8" key="1">
    <citation type="submission" date="2022-03" db="EMBL/GenBank/DDBJ databases">
        <title>Pseudonocardia alaer sp. nov., a novel actinomycete isolated from reed forest soil.</title>
        <authorList>
            <person name="Wang L."/>
        </authorList>
    </citation>
    <scope>NUCLEOTIDE SEQUENCE [LARGE SCALE GENOMIC DNA]</scope>
    <source>
        <strain evidence="7 8">Y-16303</strain>
    </source>
</reference>
<evidence type="ECO:0000256" key="4">
    <source>
        <dbReference type="ARBA" id="ARBA00023014"/>
    </source>
</evidence>
<organism evidence="7 8">
    <name type="scientific">Pseudonocardia alaniniphila</name>
    <dbReference type="NCBI Taxonomy" id="75291"/>
    <lineage>
        <taxon>Bacteria</taxon>
        <taxon>Bacillati</taxon>
        <taxon>Actinomycetota</taxon>
        <taxon>Actinomycetes</taxon>
        <taxon>Pseudonocardiales</taxon>
        <taxon>Pseudonocardiaceae</taxon>
        <taxon>Pseudonocardia</taxon>
    </lineage>
</organism>
<keyword evidence="4" id="KW-0411">Iron-sulfur</keyword>
<keyword evidence="2" id="KW-0479">Metal-binding</keyword>
<dbReference type="RefSeq" id="WP_241042122.1">
    <property type="nucleotide sequence ID" value="NZ_BAAAJF010000010.1"/>
</dbReference>
<protein>
    <submittedName>
        <fullName evidence="7">FAD-dependent oxidoreductase</fullName>
    </submittedName>
</protein>
<keyword evidence="3" id="KW-0408">Iron</keyword>
<evidence type="ECO:0000313" key="8">
    <source>
        <dbReference type="Proteomes" id="UP001299970"/>
    </source>
</evidence>
<feature type="domain" description="Rieske" evidence="6">
    <location>
        <begin position="412"/>
        <end position="494"/>
    </location>
</feature>
<keyword evidence="5" id="KW-1015">Disulfide bond</keyword>
<dbReference type="Gene3D" id="3.30.9.10">
    <property type="entry name" value="D-Amino Acid Oxidase, subunit A, domain 2"/>
    <property type="match status" value="1"/>
</dbReference>
<dbReference type="CDD" id="cd03477">
    <property type="entry name" value="Rieske_YhfW_C"/>
    <property type="match status" value="1"/>
</dbReference>
<dbReference type="InterPro" id="IPR006076">
    <property type="entry name" value="FAD-dep_OxRdtase"/>
</dbReference>
<dbReference type="Gene3D" id="2.102.10.10">
    <property type="entry name" value="Rieske [2Fe-2S] iron-sulphur domain"/>
    <property type="match status" value="1"/>
</dbReference>
<keyword evidence="1" id="KW-0001">2Fe-2S</keyword>
<dbReference type="SUPFAM" id="SSF51905">
    <property type="entry name" value="FAD/NAD(P)-binding domain"/>
    <property type="match status" value="1"/>
</dbReference>